<feature type="region of interest" description="Disordered" evidence="1">
    <location>
        <begin position="99"/>
        <end position="118"/>
    </location>
</feature>
<proteinExistence type="predicted"/>
<organism evidence="2 3">
    <name type="scientific">Cupriavidus oxalaticus</name>
    <dbReference type="NCBI Taxonomy" id="96344"/>
    <lineage>
        <taxon>Bacteria</taxon>
        <taxon>Pseudomonadati</taxon>
        <taxon>Pseudomonadota</taxon>
        <taxon>Betaproteobacteria</taxon>
        <taxon>Burkholderiales</taxon>
        <taxon>Burkholderiaceae</taxon>
        <taxon>Cupriavidus</taxon>
    </lineage>
</organism>
<evidence type="ECO:0000256" key="1">
    <source>
        <dbReference type="SAM" id="MobiDB-lite"/>
    </source>
</evidence>
<dbReference type="Proteomes" id="UP000325743">
    <property type="component" value="Chromosome 1"/>
</dbReference>
<accession>A0A5P3VFZ9</accession>
<name>A0A5P3VFZ9_9BURK</name>
<gene>
    <name evidence="2" type="ORF">D2917_07850</name>
</gene>
<feature type="compositionally biased region" description="Basic and acidic residues" evidence="1">
    <location>
        <begin position="99"/>
        <end position="110"/>
    </location>
</feature>
<sequence length="118" mass="13770">MPIWSVMGVEEQPDITLQRWRVYETERGQHHFVGYCIENRSGRVSSAIVSYDANAKAGITRSGRRYVLSGNPGFDEDALHVWSFWSQRFRVKEAKDVSEEYFKQSRERASSSHARRKE</sequence>
<dbReference type="RefSeq" id="WP_151070219.1">
    <property type="nucleotide sequence ID" value="NZ_CP032518.1"/>
</dbReference>
<reference evidence="2 3" key="1">
    <citation type="submission" date="2018-09" db="EMBL/GenBank/DDBJ databases">
        <title>Complete genome sequence of Cupriavidus oxalaticus T2, a bacterium capable of phenol tolerance and degradation.</title>
        <authorList>
            <person name="Yan J."/>
        </authorList>
    </citation>
    <scope>NUCLEOTIDE SEQUENCE [LARGE SCALE GENOMIC DNA]</scope>
    <source>
        <strain evidence="2 3">T2</strain>
    </source>
</reference>
<evidence type="ECO:0000313" key="3">
    <source>
        <dbReference type="Proteomes" id="UP000325743"/>
    </source>
</evidence>
<dbReference type="EMBL" id="CP032518">
    <property type="protein sequence ID" value="QEZ44151.1"/>
    <property type="molecule type" value="Genomic_DNA"/>
</dbReference>
<evidence type="ECO:0000313" key="2">
    <source>
        <dbReference type="EMBL" id="QEZ44151.1"/>
    </source>
</evidence>
<protein>
    <submittedName>
        <fullName evidence="2">Uncharacterized protein</fullName>
    </submittedName>
</protein>
<dbReference type="AlphaFoldDB" id="A0A5P3VFZ9"/>